<dbReference type="GO" id="GO:1990904">
    <property type="term" value="C:ribonucleoprotein complex"/>
    <property type="evidence" value="ECO:0007669"/>
    <property type="project" value="UniProtKB-KW"/>
</dbReference>
<dbReference type="InterPro" id="IPR037229">
    <property type="entry name" value="Ribosomal_bL35_sf"/>
</dbReference>
<dbReference type="Gene3D" id="4.10.410.60">
    <property type="match status" value="1"/>
</dbReference>
<evidence type="ECO:0000256" key="3">
    <source>
        <dbReference type="ARBA" id="ARBA00023274"/>
    </source>
</evidence>
<dbReference type="AlphaFoldDB" id="A0A1G2LR56"/>
<organism evidence="4 5">
    <name type="scientific">Candidatus Sungbacteria bacterium RIFCSPLOWO2_12_FULL_41_11</name>
    <dbReference type="NCBI Taxonomy" id="1802286"/>
    <lineage>
        <taxon>Bacteria</taxon>
        <taxon>Candidatus Sungiibacteriota</taxon>
    </lineage>
</organism>
<evidence type="ECO:0000256" key="1">
    <source>
        <dbReference type="ARBA" id="ARBA00006598"/>
    </source>
</evidence>
<name>A0A1G2LR56_9BACT</name>
<evidence type="ECO:0000313" key="5">
    <source>
        <dbReference type="Proteomes" id="UP000177171"/>
    </source>
</evidence>
<reference evidence="4 5" key="1">
    <citation type="journal article" date="2016" name="Nat. Commun.">
        <title>Thousands of microbial genomes shed light on interconnected biogeochemical processes in an aquifer system.</title>
        <authorList>
            <person name="Anantharaman K."/>
            <person name="Brown C.T."/>
            <person name="Hug L.A."/>
            <person name="Sharon I."/>
            <person name="Castelle C.J."/>
            <person name="Probst A.J."/>
            <person name="Thomas B.C."/>
            <person name="Singh A."/>
            <person name="Wilkins M.J."/>
            <person name="Karaoz U."/>
            <person name="Brodie E.L."/>
            <person name="Williams K.H."/>
            <person name="Hubbard S.S."/>
            <person name="Banfield J.F."/>
        </authorList>
    </citation>
    <scope>NUCLEOTIDE SEQUENCE [LARGE SCALE GENOMIC DNA]</scope>
</reference>
<keyword evidence="2" id="KW-0689">Ribosomal protein</keyword>
<evidence type="ECO:0000313" key="4">
    <source>
        <dbReference type="EMBL" id="OHA14125.1"/>
    </source>
</evidence>
<accession>A0A1G2LR56</accession>
<dbReference type="EMBL" id="MHQY01000013">
    <property type="protein sequence ID" value="OHA14125.1"/>
    <property type="molecule type" value="Genomic_DNA"/>
</dbReference>
<dbReference type="SUPFAM" id="SSF143034">
    <property type="entry name" value="L35p-like"/>
    <property type="match status" value="1"/>
</dbReference>
<dbReference type="GO" id="GO:0005840">
    <property type="term" value="C:ribosome"/>
    <property type="evidence" value="ECO:0007669"/>
    <property type="project" value="UniProtKB-KW"/>
</dbReference>
<dbReference type="InterPro" id="IPR021137">
    <property type="entry name" value="Ribosomal_bL35-like"/>
</dbReference>
<sequence length="62" mass="7084">MAKGKPNKSILKRIRFSKGGKISKRKAGLNHFNAKASRCSQHRKNQPATFSKAFERKIKQMI</sequence>
<gene>
    <name evidence="4" type="ORF">A3G49_02695</name>
</gene>
<evidence type="ECO:0008006" key="6">
    <source>
        <dbReference type="Google" id="ProtNLM"/>
    </source>
</evidence>
<protein>
    <recommendedName>
        <fullName evidence="6">50S ribosomal protein L35</fullName>
    </recommendedName>
</protein>
<evidence type="ECO:0000256" key="2">
    <source>
        <dbReference type="ARBA" id="ARBA00022980"/>
    </source>
</evidence>
<comment type="caution">
    <text evidence="4">The sequence shown here is derived from an EMBL/GenBank/DDBJ whole genome shotgun (WGS) entry which is preliminary data.</text>
</comment>
<comment type="similarity">
    <text evidence="1">Belongs to the bacterial ribosomal protein bL35 family.</text>
</comment>
<proteinExistence type="inferred from homology"/>
<keyword evidence="3" id="KW-0687">Ribonucleoprotein</keyword>
<dbReference type="Proteomes" id="UP000177171">
    <property type="component" value="Unassembled WGS sequence"/>
</dbReference>
<dbReference type="Pfam" id="PF01632">
    <property type="entry name" value="Ribosomal_L35p"/>
    <property type="match status" value="1"/>
</dbReference>
<dbReference type="GO" id="GO:0006412">
    <property type="term" value="P:translation"/>
    <property type="evidence" value="ECO:0007669"/>
    <property type="project" value="InterPro"/>
</dbReference>
<dbReference type="GO" id="GO:0003735">
    <property type="term" value="F:structural constituent of ribosome"/>
    <property type="evidence" value="ECO:0007669"/>
    <property type="project" value="InterPro"/>
</dbReference>